<evidence type="ECO:0000313" key="4">
    <source>
        <dbReference type="Proteomes" id="UP000478052"/>
    </source>
</evidence>
<dbReference type="PANTHER" id="PTHR44085:SF2">
    <property type="entry name" value="SEPIAPTERIN REDUCTASE"/>
    <property type="match status" value="1"/>
</dbReference>
<dbReference type="InterPro" id="IPR036291">
    <property type="entry name" value="NAD(P)-bd_dom_sf"/>
</dbReference>
<evidence type="ECO:0000313" key="3">
    <source>
        <dbReference type="EMBL" id="KAF0736560.1"/>
    </source>
</evidence>
<protein>
    <submittedName>
        <fullName evidence="3">Short-chain dehydrogenase-like isoform X1</fullName>
    </submittedName>
</protein>
<dbReference type="OrthoDB" id="153074at2759"/>
<dbReference type="GO" id="GO:0004757">
    <property type="term" value="F:sepiapterin reductase (NADP+) activity"/>
    <property type="evidence" value="ECO:0007669"/>
    <property type="project" value="TreeGrafter"/>
</dbReference>
<reference evidence="3 4" key="1">
    <citation type="submission" date="2019-08" db="EMBL/GenBank/DDBJ databases">
        <title>Whole genome of Aphis craccivora.</title>
        <authorList>
            <person name="Voronova N.V."/>
            <person name="Shulinski R.S."/>
            <person name="Bandarenka Y.V."/>
            <person name="Zhorov D.G."/>
            <person name="Warner D."/>
        </authorList>
    </citation>
    <scope>NUCLEOTIDE SEQUENCE [LARGE SCALE GENOMIC DNA]</scope>
    <source>
        <strain evidence="3">180601</strain>
        <tissue evidence="3">Whole Body</tissue>
    </source>
</reference>
<dbReference type="InterPro" id="IPR051721">
    <property type="entry name" value="Biopterin_syn/organic_redct"/>
</dbReference>
<dbReference type="Proteomes" id="UP000478052">
    <property type="component" value="Unassembled WGS sequence"/>
</dbReference>
<evidence type="ECO:0000256" key="2">
    <source>
        <dbReference type="ARBA" id="ARBA00023002"/>
    </source>
</evidence>
<dbReference type="AlphaFoldDB" id="A0A6G0X923"/>
<dbReference type="SUPFAM" id="SSF51735">
    <property type="entry name" value="NAD(P)-binding Rossmann-fold domains"/>
    <property type="match status" value="1"/>
</dbReference>
<dbReference type="GO" id="GO:0006729">
    <property type="term" value="P:tetrahydrobiopterin biosynthetic process"/>
    <property type="evidence" value="ECO:0007669"/>
    <property type="project" value="TreeGrafter"/>
</dbReference>
<name>A0A6G0X923_APHCR</name>
<proteinExistence type="predicted"/>
<keyword evidence="1" id="KW-0521">NADP</keyword>
<sequence>MSEFWSRRTCVILTGASKGIGQCLAVEIGKLLVPESTIILMARDTNGLEKTKEMVNKENSDILVERGFL</sequence>
<evidence type="ECO:0000256" key="1">
    <source>
        <dbReference type="ARBA" id="ARBA00022857"/>
    </source>
</evidence>
<dbReference type="EMBL" id="VUJU01008040">
    <property type="protein sequence ID" value="KAF0736560.1"/>
    <property type="molecule type" value="Genomic_DNA"/>
</dbReference>
<keyword evidence="2" id="KW-0560">Oxidoreductase</keyword>
<organism evidence="3 4">
    <name type="scientific">Aphis craccivora</name>
    <name type="common">Cowpea aphid</name>
    <dbReference type="NCBI Taxonomy" id="307492"/>
    <lineage>
        <taxon>Eukaryota</taxon>
        <taxon>Metazoa</taxon>
        <taxon>Ecdysozoa</taxon>
        <taxon>Arthropoda</taxon>
        <taxon>Hexapoda</taxon>
        <taxon>Insecta</taxon>
        <taxon>Pterygota</taxon>
        <taxon>Neoptera</taxon>
        <taxon>Paraneoptera</taxon>
        <taxon>Hemiptera</taxon>
        <taxon>Sternorrhyncha</taxon>
        <taxon>Aphidomorpha</taxon>
        <taxon>Aphidoidea</taxon>
        <taxon>Aphididae</taxon>
        <taxon>Aphidini</taxon>
        <taxon>Aphis</taxon>
        <taxon>Aphis</taxon>
    </lineage>
</organism>
<comment type="caution">
    <text evidence="3">The sequence shown here is derived from an EMBL/GenBank/DDBJ whole genome shotgun (WGS) entry which is preliminary data.</text>
</comment>
<dbReference type="PANTHER" id="PTHR44085">
    <property type="entry name" value="SEPIAPTERIN REDUCTASE"/>
    <property type="match status" value="1"/>
</dbReference>
<keyword evidence="4" id="KW-1185">Reference proteome</keyword>
<dbReference type="Gene3D" id="3.40.50.720">
    <property type="entry name" value="NAD(P)-binding Rossmann-like Domain"/>
    <property type="match status" value="1"/>
</dbReference>
<accession>A0A6G0X923</accession>
<gene>
    <name evidence="3" type="ORF">FWK35_00030549</name>
</gene>